<dbReference type="Gene3D" id="3.30.70.920">
    <property type="match status" value="1"/>
</dbReference>
<evidence type="ECO:0000259" key="4">
    <source>
        <dbReference type="PROSITE" id="PS50956"/>
    </source>
</evidence>
<gene>
    <name evidence="5" type="ORF">SAMN04488072_11659</name>
</gene>
<dbReference type="InterPro" id="IPR036390">
    <property type="entry name" value="WH_DNA-bd_sf"/>
</dbReference>
<dbReference type="RefSeq" id="WP_244535784.1">
    <property type="nucleotide sequence ID" value="NZ_FOJW01000016.1"/>
</dbReference>
<evidence type="ECO:0000256" key="3">
    <source>
        <dbReference type="ARBA" id="ARBA00023163"/>
    </source>
</evidence>
<dbReference type="GO" id="GO:0043565">
    <property type="term" value="F:sequence-specific DNA binding"/>
    <property type="evidence" value="ECO:0007669"/>
    <property type="project" value="InterPro"/>
</dbReference>
<name>A0A1I1A5I2_9BACI</name>
<dbReference type="SMART" id="SM00344">
    <property type="entry name" value="HTH_ASNC"/>
    <property type="match status" value="1"/>
</dbReference>
<dbReference type="InterPro" id="IPR011008">
    <property type="entry name" value="Dimeric_a/b-barrel"/>
</dbReference>
<evidence type="ECO:0000313" key="6">
    <source>
        <dbReference type="Proteomes" id="UP000198642"/>
    </source>
</evidence>
<keyword evidence="3" id="KW-0804">Transcription</keyword>
<dbReference type="Pfam" id="PF13404">
    <property type="entry name" value="HTH_AsnC-type"/>
    <property type="match status" value="1"/>
</dbReference>
<dbReference type="Pfam" id="PF01037">
    <property type="entry name" value="AsnC_trans_reg"/>
    <property type="match status" value="1"/>
</dbReference>
<dbReference type="AlphaFoldDB" id="A0A1I1A5I2"/>
<protein>
    <submittedName>
        <fullName evidence="5">Lrp/AsnC family transcriptional regulator, regulator for asnA, asnC and gidA</fullName>
    </submittedName>
</protein>
<keyword evidence="2" id="KW-0238">DNA-binding</keyword>
<dbReference type="InterPro" id="IPR000485">
    <property type="entry name" value="AsnC-type_HTH_dom"/>
</dbReference>
<accession>A0A1I1A5I2</accession>
<dbReference type="STRING" id="237679.SAMN04488072_11659"/>
<dbReference type="Gene3D" id="1.10.10.10">
    <property type="entry name" value="Winged helix-like DNA-binding domain superfamily/Winged helix DNA-binding domain"/>
    <property type="match status" value="1"/>
</dbReference>
<dbReference type="PANTHER" id="PTHR30154:SF34">
    <property type="entry name" value="TRANSCRIPTIONAL REGULATOR AZLB"/>
    <property type="match status" value="1"/>
</dbReference>
<dbReference type="GO" id="GO:0043200">
    <property type="term" value="P:response to amino acid"/>
    <property type="evidence" value="ECO:0007669"/>
    <property type="project" value="TreeGrafter"/>
</dbReference>
<keyword evidence="1" id="KW-0805">Transcription regulation</keyword>
<evidence type="ECO:0000256" key="2">
    <source>
        <dbReference type="ARBA" id="ARBA00023125"/>
    </source>
</evidence>
<dbReference type="InterPro" id="IPR036388">
    <property type="entry name" value="WH-like_DNA-bd_sf"/>
</dbReference>
<evidence type="ECO:0000313" key="5">
    <source>
        <dbReference type="EMBL" id="SFB33195.1"/>
    </source>
</evidence>
<dbReference type="PRINTS" id="PR00033">
    <property type="entry name" value="HTHASNC"/>
</dbReference>
<dbReference type="PANTHER" id="PTHR30154">
    <property type="entry name" value="LEUCINE-RESPONSIVE REGULATORY PROTEIN"/>
    <property type="match status" value="1"/>
</dbReference>
<dbReference type="Proteomes" id="UP000198642">
    <property type="component" value="Unassembled WGS sequence"/>
</dbReference>
<sequence length="151" mass="17213">MVEIKYEIDDLDRQLIHKLSQDGRMSFRQLAEEIDVTEKTVRMRYKNLIDTNTLEVVGVVNPIALGLKAGAIIQIKLQSNSINQVIEELQQIQEVRYISLTSGEYPLLVQINVSDHDAITDTVLKITGIAHVTDINTIVQLDIYKNTFQYI</sequence>
<dbReference type="EMBL" id="FOJW01000016">
    <property type="protein sequence ID" value="SFB33195.1"/>
    <property type="molecule type" value="Genomic_DNA"/>
</dbReference>
<dbReference type="SUPFAM" id="SSF46785">
    <property type="entry name" value="Winged helix' DNA-binding domain"/>
    <property type="match status" value="1"/>
</dbReference>
<dbReference type="GO" id="GO:0005829">
    <property type="term" value="C:cytosol"/>
    <property type="evidence" value="ECO:0007669"/>
    <property type="project" value="TreeGrafter"/>
</dbReference>
<reference evidence="5 6" key="1">
    <citation type="submission" date="2016-10" db="EMBL/GenBank/DDBJ databases">
        <authorList>
            <person name="de Groot N.N."/>
        </authorList>
    </citation>
    <scope>NUCLEOTIDE SEQUENCE [LARGE SCALE GENOMIC DNA]</scope>
    <source>
        <strain evidence="5 6">CGMCC 1.3702</strain>
    </source>
</reference>
<dbReference type="InterPro" id="IPR019888">
    <property type="entry name" value="Tscrpt_reg_AsnC-like"/>
</dbReference>
<organism evidence="5 6">
    <name type="scientific">Lentibacillus halodurans</name>
    <dbReference type="NCBI Taxonomy" id="237679"/>
    <lineage>
        <taxon>Bacteria</taxon>
        <taxon>Bacillati</taxon>
        <taxon>Bacillota</taxon>
        <taxon>Bacilli</taxon>
        <taxon>Bacillales</taxon>
        <taxon>Bacillaceae</taxon>
        <taxon>Lentibacillus</taxon>
    </lineage>
</organism>
<evidence type="ECO:0000256" key="1">
    <source>
        <dbReference type="ARBA" id="ARBA00023015"/>
    </source>
</evidence>
<dbReference type="InterPro" id="IPR019887">
    <property type="entry name" value="Tscrpt_reg_AsnC/Lrp_C"/>
</dbReference>
<feature type="domain" description="HTH asnC-type" evidence="4">
    <location>
        <begin position="8"/>
        <end position="68"/>
    </location>
</feature>
<dbReference type="SUPFAM" id="SSF54909">
    <property type="entry name" value="Dimeric alpha+beta barrel"/>
    <property type="match status" value="1"/>
</dbReference>
<keyword evidence="6" id="KW-1185">Reference proteome</keyword>
<dbReference type="PROSITE" id="PS50956">
    <property type="entry name" value="HTH_ASNC_2"/>
    <property type="match status" value="1"/>
</dbReference>
<proteinExistence type="predicted"/>